<dbReference type="Pfam" id="PF01243">
    <property type="entry name" value="PNPOx_N"/>
    <property type="match status" value="1"/>
</dbReference>
<evidence type="ECO:0000313" key="3">
    <source>
        <dbReference type="EMBL" id="PXW99848.1"/>
    </source>
</evidence>
<dbReference type="AlphaFoldDB" id="A0A318HE71"/>
<dbReference type="OrthoDB" id="1094370at2"/>
<dbReference type="GO" id="GO:0005829">
    <property type="term" value="C:cytosol"/>
    <property type="evidence" value="ECO:0007669"/>
    <property type="project" value="TreeGrafter"/>
</dbReference>
<dbReference type="InterPro" id="IPR012349">
    <property type="entry name" value="Split_barrel_FMN-bd"/>
</dbReference>
<protein>
    <submittedName>
        <fullName evidence="3">PPOX class probable F420-dependent enzyme</fullName>
    </submittedName>
</protein>
<dbReference type="Proteomes" id="UP000247781">
    <property type="component" value="Unassembled WGS sequence"/>
</dbReference>
<dbReference type="PANTHER" id="PTHR35176">
    <property type="entry name" value="HEME OXYGENASE HI_0854-RELATED"/>
    <property type="match status" value="1"/>
</dbReference>
<organism evidence="3 4">
    <name type="scientific">Mycolicibacterium moriokaense</name>
    <dbReference type="NCBI Taxonomy" id="39691"/>
    <lineage>
        <taxon>Bacteria</taxon>
        <taxon>Bacillati</taxon>
        <taxon>Actinomycetota</taxon>
        <taxon>Actinomycetes</taxon>
        <taxon>Mycobacteriales</taxon>
        <taxon>Mycobacteriaceae</taxon>
        <taxon>Mycolicibacterium</taxon>
    </lineage>
</organism>
<keyword evidence="1" id="KW-0560">Oxidoreductase</keyword>
<evidence type="ECO:0000259" key="2">
    <source>
        <dbReference type="Pfam" id="PF01243"/>
    </source>
</evidence>
<dbReference type="GO" id="GO:0070967">
    <property type="term" value="F:coenzyme F420 binding"/>
    <property type="evidence" value="ECO:0007669"/>
    <property type="project" value="TreeGrafter"/>
</dbReference>
<keyword evidence="4" id="KW-1185">Reference proteome</keyword>
<proteinExistence type="predicted"/>
<dbReference type="SUPFAM" id="SSF50475">
    <property type="entry name" value="FMN-binding split barrel"/>
    <property type="match status" value="1"/>
</dbReference>
<comment type="caution">
    <text evidence="3">The sequence shown here is derived from an EMBL/GenBank/DDBJ whole genome shotgun (WGS) entry which is preliminary data.</text>
</comment>
<reference evidence="3 4" key="2">
    <citation type="submission" date="2018-06" db="EMBL/GenBank/DDBJ databases">
        <title>Sequencing of bacterial isolates from soil warming experiment in Harvard Forest, Massachusetts, USA.</title>
        <authorList>
            <person name="Deangelis K.PhD."/>
        </authorList>
    </citation>
    <scope>NUCLEOTIDE SEQUENCE [LARGE SCALE GENOMIC DNA]</scope>
    <source>
        <strain evidence="3 4">GAS496</strain>
    </source>
</reference>
<dbReference type="RefSeq" id="WP_110319957.1">
    <property type="nucleotide sequence ID" value="NZ_QJJU01000039.1"/>
</dbReference>
<dbReference type="GO" id="GO:0016627">
    <property type="term" value="F:oxidoreductase activity, acting on the CH-CH group of donors"/>
    <property type="evidence" value="ECO:0007669"/>
    <property type="project" value="TreeGrafter"/>
</dbReference>
<dbReference type="InterPro" id="IPR019920">
    <property type="entry name" value="F420-binding_dom_put"/>
</dbReference>
<reference evidence="4" key="1">
    <citation type="submission" date="2018-05" db="EMBL/GenBank/DDBJ databases">
        <authorList>
            <person name="Deangelis K."/>
            <person name="Huntemann M."/>
            <person name="Clum A."/>
            <person name="Pillay M."/>
            <person name="Palaniappan K."/>
            <person name="Varghese N."/>
            <person name="Mikhailova N."/>
            <person name="Stamatis D."/>
            <person name="Reddy T."/>
            <person name="Daum C."/>
            <person name="Shapiro N."/>
            <person name="Ivanova N."/>
            <person name="Kyrpides N."/>
            <person name="Woyke T."/>
        </authorList>
    </citation>
    <scope>NUCLEOTIDE SEQUENCE [LARGE SCALE GENOMIC DNA]</scope>
    <source>
        <strain evidence="4">GAS496</strain>
    </source>
</reference>
<dbReference type="EMBL" id="QJJU01000039">
    <property type="protein sequence ID" value="PXW99848.1"/>
    <property type="molecule type" value="Genomic_DNA"/>
</dbReference>
<dbReference type="InterPro" id="IPR011576">
    <property type="entry name" value="Pyridox_Oxase_N"/>
</dbReference>
<dbReference type="NCBIfam" id="TIGR03618">
    <property type="entry name" value="Rv1155_F420"/>
    <property type="match status" value="1"/>
</dbReference>
<dbReference type="Gene3D" id="2.30.110.10">
    <property type="entry name" value="Electron Transport, Fmn-binding Protein, Chain A"/>
    <property type="match status" value="1"/>
</dbReference>
<sequence length="139" mass="15534">MAEEDALLASFAAGHRGVLATIRRDARPQLSNVVHTFDPATRVFRISTTADRAKTHNLKRDPRAAYYVAGSDFWKFSVADTTAELSPVAQTVDDAVVDELVEVYRAISGEHSDWDEYRAAMVEENRLVIRLHVVSLYGQ</sequence>
<evidence type="ECO:0000313" key="4">
    <source>
        <dbReference type="Proteomes" id="UP000247781"/>
    </source>
</evidence>
<dbReference type="InterPro" id="IPR052019">
    <property type="entry name" value="F420H2_bilvrd_red/Heme_oxyg"/>
</dbReference>
<gene>
    <name evidence="3" type="ORF">C8E89_1394</name>
</gene>
<name>A0A318HE71_9MYCO</name>
<accession>A0A318HE71</accession>
<feature type="domain" description="Pyridoxamine 5'-phosphate oxidase N-terminal" evidence="2">
    <location>
        <begin position="9"/>
        <end position="134"/>
    </location>
</feature>
<dbReference type="PANTHER" id="PTHR35176:SF2">
    <property type="entry name" value="F420H(2)-DEPENDENT REDUCTASE RV1155"/>
    <property type="match status" value="1"/>
</dbReference>
<evidence type="ECO:0000256" key="1">
    <source>
        <dbReference type="ARBA" id="ARBA00023002"/>
    </source>
</evidence>